<feature type="domain" description="Sugar fermentation stimulation protein C-terminal" evidence="1">
    <location>
        <begin position="123"/>
        <end position="258"/>
    </location>
</feature>
<protein>
    <recommendedName>
        <fullName evidence="4">Sugar fermentation stimulation protein C-terminal domain-containing protein</fullName>
    </recommendedName>
</protein>
<proteinExistence type="inferred from homology"/>
<dbReference type="GO" id="GO:0003677">
    <property type="term" value="F:DNA binding"/>
    <property type="evidence" value="ECO:0007669"/>
    <property type="project" value="InterPro"/>
</dbReference>
<dbReference type="PANTHER" id="PTHR30545:SF2">
    <property type="entry name" value="SUGAR FERMENTATION STIMULATION PROTEIN A"/>
    <property type="match status" value="1"/>
</dbReference>
<dbReference type="EMBL" id="UINC01004717">
    <property type="protein sequence ID" value="SVA16349.1"/>
    <property type="molecule type" value="Genomic_DNA"/>
</dbReference>
<dbReference type="Pfam" id="PF17746">
    <property type="entry name" value="SfsA_N"/>
    <property type="match status" value="1"/>
</dbReference>
<dbReference type="PANTHER" id="PTHR30545">
    <property type="entry name" value="SUGAR FERMENTATION STIMULATION PROTEIN A"/>
    <property type="match status" value="1"/>
</dbReference>
<evidence type="ECO:0000259" key="1">
    <source>
        <dbReference type="Pfam" id="PF03749"/>
    </source>
</evidence>
<dbReference type="CDD" id="cd22359">
    <property type="entry name" value="SfsA-like_bacterial"/>
    <property type="match status" value="1"/>
</dbReference>
<organism evidence="3">
    <name type="scientific">marine metagenome</name>
    <dbReference type="NCBI Taxonomy" id="408172"/>
    <lineage>
        <taxon>unclassified sequences</taxon>
        <taxon>metagenomes</taxon>
        <taxon>ecological metagenomes</taxon>
    </lineage>
</organism>
<name>A0A381TKK3_9ZZZZ</name>
<dbReference type="Gene3D" id="3.40.1350.60">
    <property type="match status" value="1"/>
</dbReference>
<reference evidence="3" key="1">
    <citation type="submission" date="2018-05" db="EMBL/GenBank/DDBJ databases">
        <authorList>
            <person name="Lanie J.A."/>
            <person name="Ng W.-L."/>
            <person name="Kazmierczak K.M."/>
            <person name="Andrzejewski T.M."/>
            <person name="Davidsen T.M."/>
            <person name="Wayne K.J."/>
            <person name="Tettelin H."/>
            <person name="Glass J.I."/>
            <person name="Rusch D."/>
            <person name="Podicherti R."/>
            <person name="Tsui H.-C.T."/>
            <person name="Winkler M.E."/>
        </authorList>
    </citation>
    <scope>NUCLEOTIDE SEQUENCE</scope>
</reference>
<dbReference type="InterPro" id="IPR005224">
    <property type="entry name" value="SfsA"/>
</dbReference>
<accession>A0A381TKK3</accession>
<dbReference type="Gene3D" id="2.40.50.580">
    <property type="match status" value="1"/>
</dbReference>
<sequence>VQKVYTNPLPVLPPRIAANAPVLLEVKSGCYHSVGEYWRRILDLGGDLVEGIFLERVNRFLARVEVDGREVGVHVANSGRMKELFVPGWRVLVRPATGEHRKTKFDLVLVDMGSSLASADARMPNALVAEAVANGHLQQFAGYPEIRREVTFGDSRLDLMLEGAGGKCYIEAKSVTLVEKGVGLFPDAPTVRGAKHLRTLETVLEAGHRAAVVFVIQRHDASQFATSDSSDLDLADAFRSAVAAGVEAYAYNCQVTERSIRLDQSVPIRPYAEVLGDA</sequence>
<dbReference type="InterPro" id="IPR041465">
    <property type="entry name" value="SfsA_N"/>
</dbReference>
<feature type="domain" description="SfsA N-terminal OB" evidence="2">
    <location>
        <begin position="54"/>
        <end position="117"/>
    </location>
</feature>
<evidence type="ECO:0000313" key="3">
    <source>
        <dbReference type="EMBL" id="SVA16349.1"/>
    </source>
</evidence>
<dbReference type="InterPro" id="IPR040452">
    <property type="entry name" value="SfsA_C"/>
</dbReference>
<evidence type="ECO:0000259" key="2">
    <source>
        <dbReference type="Pfam" id="PF17746"/>
    </source>
</evidence>
<dbReference type="Pfam" id="PF03749">
    <property type="entry name" value="SfsA"/>
    <property type="match status" value="1"/>
</dbReference>
<evidence type="ECO:0008006" key="4">
    <source>
        <dbReference type="Google" id="ProtNLM"/>
    </source>
</evidence>
<gene>
    <name evidence="3" type="ORF">METZ01_LOCUS69203</name>
</gene>
<feature type="non-terminal residue" evidence="3">
    <location>
        <position position="1"/>
    </location>
</feature>
<dbReference type="NCBIfam" id="TIGR00230">
    <property type="entry name" value="sfsA"/>
    <property type="match status" value="1"/>
</dbReference>
<dbReference type="AlphaFoldDB" id="A0A381TKK3"/>
<dbReference type="HAMAP" id="MF_00095">
    <property type="entry name" value="SfsA"/>
    <property type="match status" value="1"/>
</dbReference>